<name>A0A1E3U8H3_9FIRM</name>
<proteinExistence type="predicted"/>
<dbReference type="OrthoDB" id="1733755at2"/>
<gene>
    <name evidence="1" type="ORF">BEI59_30225</name>
</gene>
<evidence type="ECO:0000313" key="1">
    <source>
        <dbReference type="EMBL" id="ODR43518.1"/>
    </source>
</evidence>
<dbReference type="RefSeq" id="WP_069432206.1">
    <property type="nucleotide sequence ID" value="NZ_MEHA01000034.1"/>
</dbReference>
<evidence type="ECO:0000313" key="2">
    <source>
        <dbReference type="Proteomes" id="UP000094271"/>
    </source>
</evidence>
<comment type="caution">
    <text evidence="1">The sequence shown here is derived from an EMBL/GenBank/DDBJ whole genome shotgun (WGS) entry which is preliminary data.</text>
</comment>
<dbReference type="EMBL" id="MEHA01000034">
    <property type="protein sequence ID" value="ODR43518.1"/>
    <property type="molecule type" value="Genomic_DNA"/>
</dbReference>
<dbReference type="AlphaFoldDB" id="A0A1E3U8H3"/>
<accession>A0A1E3U8H3</accession>
<reference evidence="1 2" key="1">
    <citation type="submission" date="2016-08" db="EMBL/GenBank/DDBJ databases">
        <authorList>
            <person name="Seilhamer J.J."/>
        </authorList>
    </citation>
    <scope>NUCLEOTIDE SEQUENCE [LARGE SCALE GENOMIC DNA]</scope>
    <source>
        <strain evidence="1 2">NML150140-1</strain>
    </source>
</reference>
<dbReference type="Proteomes" id="UP000094271">
    <property type="component" value="Unassembled WGS sequence"/>
</dbReference>
<organism evidence="1 2">
    <name type="scientific">Eisenbergiella tayi</name>
    <dbReference type="NCBI Taxonomy" id="1432052"/>
    <lineage>
        <taxon>Bacteria</taxon>
        <taxon>Bacillati</taxon>
        <taxon>Bacillota</taxon>
        <taxon>Clostridia</taxon>
        <taxon>Lachnospirales</taxon>
        <taxon>Lachnospiraceae</taxon>
        <taxon>Eisenbergiella</taxon>
    </lineage>
</organism>
<protein>
    <submittedName>
        <fullName evidence="1">Uncharacterized protein</fullName>
    </submittedName>
</protein>
<sequence>MAEEQALVQLMDTLDGLELTKSEYEWLEQRFAAMTEKEQLLFRGAMKLEKPETASEAIDIAGQLHCYELFYSAGDEDALGQFVMKHLEQVPDAARPYFSPAYVGQMFRQEGASGVFCEGHYIRRSAAPKHQPDKNLSELPTTGDYAIRIKLASRSNMEGVWIGFPDAGEYTDPHYPDELLLGMDAMQAESLNECIALEVDCCLPQLMDILSQYDSASELVRHAIDFGYVWAEQGQGEAYWMDKWQAVLELEDCHRLDQALDFSQNLQHFAFIPRGVELGRFGFELAVKSGIIDRDSFLAKCFDGKSYAEWYIQKHGLSATDHGYVAWNGGELRYEYSDLGGSPMTAQTM</sequence>